<organism evidence="3 4">
    <name type="scientific">Chthoniobacter flavus Ellin428</name>
    <dbReference type="NCBI Taxonomy" id="497964"/>
    <lineage>
        <taxon>Bacteria</taxon>
        <taxon>Pseudomonadati</taxon>
        <taxon>Verrucomicrobiota</taxon>
        <taxon>Spartobacteria</taxon>
        <taxon>Chthoniobacterales</taxon>
        <taxon>Chthoniobacteraceae</taxon>
        <taxon>Chthoniobacter</taxon>
    </lineage>
</organism>
<dbReference type="SMART" id="SM00564">
    <property type="entry name" value="PQQ"/>
    <property type="match status" value="2"/>
</dbReference>
<dbReference type="PANTHER" id="PTHR34512">
    <property type="entry name" value="CELL SURFACE PROTEIN"/>
    <property type="match status" value="1"/>
</dbReference>
<dbReference type="AlphaFoldDB" id="B4D6X0"/>
<dbReference type="EMBL" id="ABVL01000016">
    <property type="protein sequence ID" value="EDY17921.1"/>
    <property type="molecule type" value="Genomic_DNA"/>
</dbReference>
<dbReference type="InParanoid" id="B4D6X0"/>
<dbReference type="Proteomes" id="UP000005824">
    <property type="component" value="Unassembled WGS sequence"/>
</dbReference>
<dbReference type="InterPro" id="IPR015943">
    <property type="entry name" value="WD40/YVTN_repeat-like_dom_sf"/>
</dbReference>
<dbReference type="PANTHER" id="PTHR34512:SF30">
    <property type="entry name" value="OUTER MEMBRANE PROTEIN ASSEMBLY FACTOR BAMB"/>
    <property type="match status" value="1"/>
</dbReference>
<feature type="chain" id="PRO_5002800520" evidence="1">
    <location>
        <begin position="21"/>
        <end position="419"/>
    </location>
</feature>
<accession>B4D6X0</accession>
<reference evidence="3 4" key="1">
    <citation type="journal article" date="2011" name="J. Bacteriol.">
        <title>Genome sequence of Chthoniobacter flavus Ellin428, an aerobic heterotrophic soil bacterium.</title>
        <authorList>
            <person name="Kant R."/>
            <person name="van Passel M.W."/>
            <person name="Palva A."/>
            <person name="Lucas S."/>
            <person name="Lapidus A."/>
            <person name="Glavina Del Rio T."/>
            <person name="Dalin E."/>
            <person name="Tice H."/>
            <person name="Bruce D."/>
            <person name="Goodwin L."/>
            <person name="Pitluck S."/>
            <person name="Larimer F.W."/>
            <person name="Land M.L."/>
            <person name="Hauser L."/>
            <person name="Sangwan P."/>
            <person name="de Vos W.M."/>
            <person name="Janssen P.H."/>
            <person name="Smidt H."/>
        </authorList>
    </citation>
    <scope>NUCLEOTIDE SEQUENCE [LARGE SCALE GENOMIC DNA]</scope>
    <source>
        <strain evidence="3 4">Ellin428</strain>
    </source>
</reference>
<name>B4D6X0_9BACT</name>
<comment type="caution">
    <text evidence="3">The sequence shown here is derived from an EMBL/GenBank/DDBJ whole genome shotgun (WGS) entry which is preliminary data.</text>
</comment>
<evidence type="ECO:0000259" key="2">
    <source>
        <dbReference type="Pfam" id="PF13360"/>
    </source>
</evidence>
<dbReference type="RefSeq" id="WP_006981981.1">
    <property type="nucleotide sequence ID" value="NZ_ABVL01000016.1"/>
</dbReference>
<evidence type="ECO:0000313" key="4">
    <source>
        <dbReference type="Proteomes" id="UP000005824"/>
    </source>
</evidence>
<dbReference type="SUPFAM" id="SSF50998">
    <property type="entry name" value="Quinoprotein alcohol dehydrogenase-like"/>
    <property type="match status" value="1"/>
</dbReference>
<dbReference type="Pfam" id="PF13360">
    <property type="entry name" value="PQQ_2"/>
    <property type="match status" value="1"/>
</dbReference>
<evidence type="ECO:0000256" key="1">
    <source>
        <dbReference type="SAM" id="SignalP"/>
    </source>
</evidence>
<protein>
    <submittedName>
        <fullName evidence="3">Pyrrolo-quinoline quinone</fullName>
    </submittedName>
</protein>
<evidence type="ECO:0000313" key="3">
    <source>
        <dbReference type="EMBL" id="EDY17921.1"/>
    </source>
</evidence>
<dbReference type="STRING" id="497964.CfE428DRAFT_4660"/>
<feature type="domain" description="Pyrrolo-quinoline quinone repeat" evidence="2">
    <location>
        <begin position="87"/>
        <end position="336"/>
    </location>
</feature>
<dbReference type="InterPro" id="IPR018391">
    <property type="entry name" value="PQQ_b-propeller_rpt"/>
</dbReference>
<proteinExistence type="predicted"/>
<sequence length="419" mass="45723">MKKNTLSFVLSALCAVTVYADNPAFNWPQFRGPNRDDISKETGLLKEWPADGPKKLWNYTNAGSGYSGFSVVDGHLYTMGTRDGGEILICLDADKGNELWIAKLGNILDNKWGNGPRGTPTVDGDRVYTLSGTGDLVAVQAKDGKELWRTSMESLGGKRPGWGYTESVLVDGNQVVCTPGGPKGAMAALDKMTGKVVWQSDKWTDGAQYSSIVPADINGQRQYIQRSMTNIVGIAAKDGALLWEQPYPGKTAMIPTPIVKGNQVYFASGYGVGSMSFDVEPGNQIKMLYDETGATPNKVMKNHHGGVILLGDKLYGYSDGVGWTCQDFKTGQLVWSEKAKLGKGAISYADGHFYLLEEGSGNVVLIDATPNGWHEISRFKLDPQTSIRSPQGHIWTHPVISNGRMYLRDQDLIFCYAVK</sequence>
<gene>
    <name evidence="3" type="ORF">CfE428DRAFT_4660</name>
</gene>
<dbReference type="InterPro" id="IPR002372">
    <property type="entry name" value="PQQ_rpt_dom"/>
</dbReference>
<keyword evidence="1" id="KW-0732">Signal</keyword>
<keyword evidence="4" id="KW-1185">Reference proteome</keyword>
<feature type="signal peptide" evidence="1">
    <location>
        <begin position="1"/>
        <end position="20"/>
    </location>
</feature>
<dbReference type="InterPro" id="IPR011047">
    <property type="entry name" value="Quinoprotein_ADH-like_sf"/>
</dbReference>
<dbReference type="Gene3D" id="2.130.10.10">
    <property type="entry name" value="YVTN repeat-like/Quinoprotein amine dehydrogenase"/>
    <property type="match status" value="2"/>
</dbReference>
<dbReference type="eggNOG" id="COG1520">
    <property type="taxonomic scope" value="Bacteria"/>
</dbReference>